<dbReference type="PANTHER" id="PTHR11474">
    <property type="entry name" value="TYROSINASE FAMILY MEMBER"/>
    <property type="match status" value="1"/>
</dbReference>
<keyword evidence="2" id="KW-0186">Copper</keyword>
<keyword evidence="1" id="KW-0479">Metal-binding</keyword>
<evidence type="ECO:0000313" key="6">
    <source>
        <dbReference type="WBParaSite" id="ACRNAN_scaffold1283.g25120.t1"/>
    </source>
</evidence>
<dbReference type="InterPro" id="IPR050316">
    <property type="entry name" value="Tyrosinase/Hemocyanin"/>
</dbReference>
<dbReference type="Gene3D" id="1.10.1280.10">
    <property type="entry name" value="Di-copper center containing domain from catechol oxidase"/>
    <property type="match status" value="1"/>
</dbReference>
<evidence type="ECO:0000256" key="2">
    <source>
        <dbReference type="ARBA" id="ARBA00023008"/>
    </source>
</evidence>
<name>A0A914CPE1_9BILA</name>
<evidence type="ECO:0000259" key="4">
    <source>
        <dbReference type="PROSITE" id="PS00498"/>
    </source>
</evidence>
<feature type="compositionally biased region" description="Gly residues" evidence="3">
    <location>
        <begin position="29"/>
        <end position="48"/>
    </location>
</feature>
<sequence length="474" mass="53090">MSRLRNLLLINEQPHGFGAGAPVPTSGVSGEGGEAGGGSAAVAGGSGAAGTPPTDMLIGVDMNDFEDPSTIVECQNFECFCRGLRGTYRGVNYCTLPSGQFLRKAIRKEYRTLTDDERARLHNAVNRLKSSKVYDHFHALHYHYSYGSGIHGGPAFALWHREFIKRYEFALRLIDPTIAIPYWDMTIDQILPDPKDSIMWTADFMGSVDSNGYLNSGPFASWVTLEVTNKANYSDKQIQERTVPIQKLGKKRIMRKLGSDFGNTLIADINITRIMTNSSIYLIFGDGQVGVENCSSLNWLGSEGGTLWIEKTLENIHGMVHQFVGGMGGDMGEFQTSVGDPVFFLLHGFVDLLFEMWRQLHQSRYERENTYREPNSRCHISEHYLDTNMRPFMFQGAYIKNKDGLSNNYTDQFYEYESRPSCNVKNCSSKYLFCDNSKNQRHCGVKIKVGGNCSGLLDSDGPCYNGWCRNLDGT</sequence>
<dbReference type="GO" id="GO:0046872">
    <property type="term" value="F:metal ion binding"/>
    <property type="evidence" value="ECO:0007669"/>
    <property type="project" value="UniProtKB-KW"/>
</dbReference>
<accession>A0A914CPE1</accession>
<dbReference type="PRINTS" id="PR00092">
    <property type="entry name" value="TYROSINASE"/>
</dbReference>
<dbReference type="PROSITE" id="PS00498">
    <property type="entry name" value="TYROSINASE_2"/>
    <property type="match status" value="1"/>
</dbReference>
<reference evidence="6" key="1">
    <citation type="submission" date="2022-11" db="UniProtKB">
        <authorList>
            <consortium name="WormBaseParasite"/>
        </authorList>
    </citation>
    <scope>IDENTIFICATION</scope>
</reference>
<dbReference type="WBParaSite" id="ACRNAN_scaffold1283.g25120.t1">
    <property type="protein sequence ID" value="ACRNAN_scaffold1283.g25120.t1"/>
    <property type="gene ID" value="ACRNAN_scaffold1283.g25120"/>
</dbReference>
<feature type="region of interest" description="Disordered" evidence="3">
    <location>
        <begin position="18"/>
        <end position="48"/>
    </location>
</feature>
<dbReference type="AlphaFoldDB" id="A0A914CPE1"/>
<evidence type="ECO:0000313" key="5">
    <source>
        <dbReference type="Proteomes" id="UP000887540"/>
    </source>
</evidence>
<feature type="domain" description="Tyrosinase copper-binding" evidence="4">
    <location>
        <begin position="340"/>
        <end position="351"/>
    </location>
</feature>
<evidence type="ECO:0000256" key="3">
    <source>
        <dbReference type="SAM" id="MobiDB-lite"/>
    </source>
</evidence>
<keyword evidence="5" id="KW-1185">Reference proteome</keyword>
<dbReference type="PANTHER" id="PTHR11474:SF126">
    <property type="entry name" value="TYROSINASE-LIKE PROTEIN TYR-1-RELATED"/>
    <property type="match status" value="1"/>
</dbReference>
<dbReference type="Pfam" id="PF00264">
    <property type="entry name" value="Tyrosinase"/>
    <property type="match status" value="1"/>
</dbReference>
<evidence type="ECO:0000256" key="1">
    <source>
        <dbReference type="ARBA" id="ARBA00022723"/>
    </source>
</evidence>
<proteinExistence type="predicted"/>
<dbReference type="SUPFAM" id="SSF48056">
    <property type="entry name" value="Di-copper centre-containing domain"/>
    <property type="match status" value="1"/>
</dbReference>
<protein>
    <submittedName>
        <fullName evidence="6">Tyrosinase copper-binding domain-containing protein</fullName>
    </submittedName>
</protein>
<dbReference type="GO" id="GO:0016491">
    <property type="term" value="F:oxidoreductase activity"/>
    <property type="evidence" value="ECO:0007669"/>
    <property type="project" value="InterPro"/>
</dbReference>
<organism evidence="5 6">
    <name type="scientific">Acrobeloides nanus</name>
    <dbReference type="NCBI Taxonomy" id="290746"/>
    <lineage>
        <taxon>Eukaryota</taxon>
        <taxon>Metazoa</taxon>
        <taxon>Ecdysozoa</taxon>
        <taxon>Nematoda</taxon>
        <taxon>Chromadorea</taxon>
        <taxon>Rhabditida</taxon>
        <taxon>Tylenchina</taxon>
        <taxon>Cephalobomorpha</taxon>
        <taxon>Cephaloboidea</taxon>
        <taxon>Cephalobidae</taxon>
        <taxon>Acrobeloides</taxon>
    </lineage>
</organism>
<dbReference type="InterPro" id="IPR008922">
    <property type="entry name" value="Di-copper_centre_dom_sf"/>
</dbReference>
<dbReference type="InterPro" id="IPR002227">
    <property type="entry name" value="Tyrosinase_Cu-bd"/>
</dbReference>
<dbReference type="Proteomes" id="UP000887540">
    <property type="component" value="Unplaced"/>
</dbReference>